<name>A0A0D3AJR5_BRAOL</name>
<comment type="similarity">
    <text evidence="3">Belongs to the anamorsin family.</text>
</comment>
<dbReference type="Proteomes" id="UP000032141">
    <property type="component" value="Chromosome C2"/>
</dbReference>
<dbReference type="GO" id="GO:0005737">
    <property type="term" value="C:cytoplasm"/>
    <property type="evidence" value="ECO:0007669"/>
    <property type="project" value="UniProtKB-SubCell"/>
</dbReference>
<evidence type="ECO:0000259" key="10">
    <source>
        <dbReference type="Pfam" id="PF05093"/>
    </source>
</evidence>
<dbReference type="Pfam" id="PF05093">
    <property type="entry name" value="CIAPIN1"/>
    <property type="match status" value="1"/>
</dbReference>
<dbReference type="GO" id="GO:0051539">
    <property type="term" value="F:4 iron, 4 sulfur cluster binding"/>
    <property type="evidence" value="ECO:0007669"/>
    <property type="project" value="UniProtKB-KW"/>
</dbReference>
<keyword evidence="4" id="KW-0004">4Fe-4S</keyword>
<evidence type="ECO:0000256" key="8">
    <source>
        <dbReference type="ARBA" id="ARBA00023014"/>
    </source>
</evidence>
<dbReference type="Gramene" id="Bo2g016460.1">
    <property type="protein sequence ID" value="Bo2g016460.1"/>
    <property type="gene ID" value="Bo2g016460"/>
</dbReference>
<reference evidence="11 12" key="1">
    <citation type="journal article" date="2014" name="Genome Biol.">
        <title>Transcriptome and methylome profiling reveals relics of genome dominance in the mesopolyploid Brassica oleracea.</title>
        <authorList>
            <person name="Parkin I.A."/>
            <person name="Koh C."/>
            <person name="Tang H."/>
            <person name="Robinson S.J."/>
            <person name="Kagale S."/>
            <person name="Clarke W.E."/>
            <person name="Town C.D."/>
            <person name="Nixon J."/>
            <person name="Krishnakumar V."/>
            <person name="Bidwell S.L."/>
            <person name="Denoeud F."/>
            <person name="Belcram H."/>
            <person name="Links M.G."/>
            <person name="Just J."/>
            <person name="Clarke C."/>
            <person name="Bender T."/>
            <person name="Huebert T."/>
            <person name="Mason A.S."/>
            <person name="Pires J.C."/>
            <person name="Barker G."/>
            <person name="Moore J."/>
            <person name="Walley P.G."/>
            <person name="Manoli S."/>
            <person name="Batley J."/>
            <person name="Edwards D."/>
            <person name="Nelson M.N."/>
            <person name="Wang X."/>
            <person name="Paterson A.H."/>
            <person name="King G."/>
            <person name="Bancroft I."/>
            <person name="Chalhoub B."/>
            <person name="Sharpe A.G."/>
        </authorList>
    </citation>
    <scope>NUCLEOTIDE SEQUENCE</scope>
    <source>
        <strain evidence="11 12">cv. TO1000</strain>
    </source>
</reference>
<keyword evidence="5" id="KW-0963">Cytoplasm</keyword>
<evidence type="ECO:0000256" key="9">
    <source>
        <dbReference type="ARBA" id="ARBA00023128"/>
    </source>
</evidence>
<dbReference type="eggNOG" id="KOG4020">
    <property type="taxonomic scope" value="Eukaryota"/>
</dbReference>
<evidence type="ECO:0000256" key="1">
    <source>
        <dbReference type="ARBA" id="ARBA00001966"/>
    </source>
</evidence>
<evidence type="ECO:0000313" key="11">
    <source>
        <dbReference type="EnsemblPlants" id="Bo2g016460.1"/>
    </source>
</evidence>
<evidence type="ECO:0000256" key="7">
    <source>
        <dbReference type="ARBA" id="ARBA00023004"/>
    </source>
</evidence>
<accession>A0A0D3AJR5</accession>
<dbReference type="PANTHER" id="PTHR13273:SF14">
    <property type="entry name" value="ANAMORSIN"/>
    <property type="match status" value="1"/>
</dbReference>
<sequence length="168" mass="18575">MPYLYGYEEVSGRDEDAEMRSMKRMRENGLAIMCGLNTGDRNRARIKSCSDKSRSGFTLAWLKSYSNAEIEEKAVKLGLTEDQIGNPQSSCGSCGFGDAFRCGTCPYKGLPPFKLGEKAIISITIPSSSIRKLIDNDIKNVVYFPEDFSKRSVVLTQSGDGSEKHPKP</sequence>
<dbReference type="STRING" id="109376.A0A0D3AJR5"/>
<evidence type="ECO:0000256" key="4">
    <source>
        <dbReference type="ARBA" id="ARBA00022485"/>
    </source>
</evidence>
<keyword evidence="7" id="KW-0408">Iron</keyword>
<protein>
    <submittedName>
        <fullName evidence="11">Fe-S cluster assembly protein DRE2</fullName>
    </submittedName>
</protein>
<evidence type="ECO:0000256" key="3">
    <source>
        <dbReference type="ARBA" id="ARBA00008169"/>
    </source>
</evidence>
<proteinExistence type="inferred from homology"/>
<dbReference type="GO" id="GO:0016226">
    <property type="term" value="P:iron-sulfur cluster assembly"/>
    <property type="evidence" value="ECO:0007669"/>
    <property type="project" value="InterPro"/>
</dbReference>
<comment type="cofactor">
    <cofactor evidence="1">
        <name>[4Fe-4S] cluster</name>
        <dbReference type="ChEBI" id="CHEBI:49883"/>
    </cofactor>
</comment>
<keyword evidence="12" id="KW-1185">Reference proteome</keyword>
<dbReference type="HOGENOM" id="CLU_1588729_0_0_1"/>
<dbReference type="PANTHER" id="PTHR13273">
    <property type="entry name" value="ANAMORSIN"/>
    <property type="match status" value="1"/>
</dbReference>
<evidence type="ECO:0000256" key="6">
    <source>
        <dbReference type="ARBA" id="ARBA00022723"/>
    </source>
</evidence>
<reference evidence="11" key="2">
    <citation type="submission" date="2015-03" db="UniProtKB">
        <authorList>
            <consortium name="EnsemblPlants"/>
        </authorList>
    </citation>
    <scope>IDENTIFICATION</scope>
</reference>
<dbReference type="InterPro" id="IPR046408">
    <property type="entry name" value="CIAPIN1"/>
</dbReference>
<keyword evidence="6" id="KW-0479">Metal-binding</keyword>
<evidence type="ECO:0000256" key="5">
    <source>
        <dbReference type="ARBA" id="ARBA00022490"/>
    </source>
</evidence>
<dbReference type="InterPro" id="IPR007785">
    <property type="entry name" value="Anamorsin"/>
</dbReference>
<feature type="domain" description="Anamorsin C-terminal" evidence="10">
    <location>
        <begin position="23"/>
        <end position="119"/>
    </location>
</feature>
<evidence type="ECO:0000313" key="12">
    <source>
        <dbReference type="Proteomes" id="UP000032141"/>
    </source>
</evidence>
<keyword evidence="9" id="KW-0496">Mitochondrion</keyword>
<comment type="subcellular location">
    <subcellularLocation>
        <location evidence="2">Cytoplasm</location>
    </subcellularLocation>
</comment>
<dbReference type="GO" id="GO:0046872">
    <property type="term" value="F:metal ion binding"/>
    <property type="evidence" value="ECO:0007669"/>
    <property type="project" value="UniProtKB-KW"/>
</dbReference>
<organism evidence="11 12">
    <name type="scientific">Brassica oleracea var. oleracea</name>
    <dbReference type="NCBI Taxonomy" id="109376"/>
    <lineage>
        <taxon>Eukaryota</taxon>
        <taxon>Viridiplantae</taxon>
        <taxon>Streptophyta</taxon>
        <taxon>Embryophyta</taxon>
        <taxon>Tracheophyta</taxon>
        <taxon>Spermatophyta</taxon>
        <taxon>Magnoliopsida</taxon>
        <taxon>eudicotyledons</taxon>
        <taxon>Gunneridae</taxon>
        <taxon>Pentapetalae</taxon>
        <taxon>rosids</taxon>
        <taxon>malvids</taxon>
        <taxon>Brassicales</taxon>
        <taxon>Brassicaceae</taxon>
        <taxon>Brassiceae</taxon>
        <taxon>Brassica</taxon>
    </lineage>
</organism>
<dbReference type="EnsemblPlants" id="Bo2g016460.1">
    <property type="protein sequence ID" value="Bo2g016460.1"/>
    <property type="gene ID" value="Bo2g016460"/>
</dbReference>
<keyword evidence="8" id="KW-0411">Iron-sulfur</keyword>
<evidence type="ECO:0000256" key="2">
    <source>
        <dbReference type="ARBA" id="ARBA00004496"/>
    </source>
</evidence>
<dbReference type="AlphaFoldDB" id="A0A0D3AJR5"/>